<dbReference type="Pfam" id="PF13578">
    <property type="entry name" value="Methyltransf_24"/>
    <property type="match status" value="1"/>
</dbReference>
<proteinExistence type="predicted"/>
<reference evidence="2" key="1">
    <citation type="submission" date="2021-01" db="EMBL/GenBank/DDBJ databases">
        <authorList>
            <person name="Corre E."/>
            <person name="Pelletier E."/>
            <person name="Niang G."/>
            <person name="Scheremetjew M."/>
            <person name="Finn R."/>
            <person name="Kale V."/>
            <person name="Holt S."/>
            <person name="Cochrane G."/>
            <person name="Meng A."/>
            <person name="Brown T."/>
            <person name="Cohen L."/>
        </authorList>
    </citation>
    <scope>NUCLEOTIDE SEQUENCE</scope>
    <source>
        <strain evidence="2">CCMP3107</strain>
    </source>
</reference>
<accession>A0A7S3Y0A0</accession>
<protein>
    <recommendedName>
        <fullName evidence="3">Class I SAM-dependent methyltransferase</fullName>
    </recommendedName>
</protein>
<evidence type="ECO:0000313" key="2">
    <source>
        <dbReference type="EMBL" id="CAE0637441.1"/>
    </source>
</evidence>
<dbReference type="SUPFAM" id="SSF53335">
    <property type="entry name" value="S-adenosyl-L-methionine-dependent methyltransferases"/>
    <property type="match status" value="1"/>
</dbReference>
<sequence length="386" mass="42876">MNFFLYSIILSVHCLIFLSSLCSAEEESHCSAKVLDGFLGREYIASIQIPVGIDAEASVEIYALLQLKLMFDETQEVISTFCSQYTTPLWGQTCGDFVSKILSEVHYLFYLKLTELLSDYLHCWGIDLSTSMVENSGEYPKKIQFFQSLVQQYQSMNTVCEIGFNAGHSALAFLAAGPRTQVVSFDLGTNRAFKGSGQTYSARAEDFVSGVFPGRSFLIIGNSSYTVPTFAEFSHPFRCDLILVDGEHSYEQALDDLQNMKLLAQSQENIVMLDDLAHEGVNKAWKTHLELGTLTEHFAVDQIFQSSGCYATDLVVTEPNPLLEHPQEAQGNFSKDAVVLDIFVGVGWMEKNVFAETPNSIDQRCLAQPLVQKTLGLGSYNIAVTT</sequence>
<dbReference type="InterPro" id="IPR029063">
    <property type="entry name" value="SAM-dependent_MTases_sf"/>
</dbReference>
<name>A0A7S3Y0A0_HETAK</name>
<feature type="chain" id="PRO_5031025259" description="Class I SAM-dependent methyltransferase" evidence="1">
    <location>
        <begin position="25"/>
        <end position="386"/>
    </location>
</feature>
<dbReference type="EMBL" id="HBIU01035227">
    <property type="protein sequence ID" value="CAE0637441.1"/>
    <property type="molecule type" value="Transcribed_RNA"/>
</dbReference>
<dbReference type="Gene3D" id="3.40.50.150">
    <property type="entry name" value="Vaccinia Virus protein VP39"/>
    <property type="match status" value="1"/>
</dbReference>
<evidence type="ECO:0008006" key="3">
    <source>
        <dbReference type="Google" id="ProtNLM"/>
    </source>
</evidence>
<feature type="signal peptide" evidence="1">
    <location>
        <begin position="1"/>
        <end position="24"/>
    </location>
</feature>
<keyword evidence="1" id="KW-0732">Signal</keyword>
<dbReference type="AlphaFoldDB" id="A0A7S3Y0A0"/>
<evidence type="ECO:0000256" key="1">
    <source>
        <dbReference type="SAM" id="SignalP"/>
    </source>
</evidence>
<gene>
    <name evidence="2" type="ORF">HAKA00212_LOCUS16218</name>
</gene>
<organism evidence="2">
    <name type="scientific">Heterosigma akashiwo</name>
    <name type="common">Chromophytic alga</name>
    <name type="synonym">Heterosigma carterae</name>
    <dbReference type="NCBI Taxonomy" id="2829"/>
    <lineage>
        <taxon>Eukaryota</taxon>
        <taxon>Sar</taxon>
        <taxon>Stramenopiles</taxon>
        <taxon>Ochrophyta</taxon>
        <taxon>Raphidophyceae</taxon>
        <taxon>Chattonellales</taxon>
        <taxon>Chattonellaceae</taxon>
        <taxon>Heterosigma</taxon>
    </lineage>
</organism>